<protein>
    <submittedName>
        <fullName evidence="2">Uncharacterized protein</fullName>
    </submittedName>
</protein>
<accession>L8JX16</accession>
<keyword evidence="1" id="KW-0812">Transmembrane</keyword>
<comment type="caution">
    <text evidence="2">The sequence shown here is derived from an EMBL/GenBank/DDBJ whole genome shotgun (WGS) entry which is preliminary data.</text>
</comment>
<gene>
    <name evidence="2" type="ORF">C900_02706</name>
</gene>
<dbReference type="Proteomes" id="UP000011135">
    <property type="component" value="Unassembled WGS sequence"/>
</dbReference>
<dbReference type="EMBL" id="AMZN01000004">
    <property type="protein sequence ID" value="ELR73621.1"/>
    <property type="molecule type" value="Genomic_DNA"/>
</dbReference>
<reference evidence="2 3" key="1">
    <citation type="submission" date="2012-12" db="EMBL/GenBank/DDBJ databases">
        <title>Genome assembly of Fulvivirga imtechensis AK7.</title>
        <authorList>
            <person name="Nupur N."/>
            <person name="Khatri I."/>
            <person name="Kumar R."/>
            <person name="Subramanian S."/>
            <person name="Pinnaka A."/>
        </authorList>
    </citation>
    <scope>NUCLEOTIDE SEQUENCE [LARGE SCALE GENOMIC DNA]</scope>
    <source>
        <strain evidence="2 3">AK7</strain>
    </source>
</reference>
<evidence type="ECO:0000256" key="1">
    <source>
        <dbReference type="SAM" id="Phobius"/>
    </source>
</evidence>
<evidence type="ECO:0000313" key="2">
    <source>
        <dbReference type="EMBL" id="ELR73621.1"/>
    </source>
</evidence>
<sequence>MEKYIADGADLFITIVACLVGFGAAIGLLDFMKTKKQDPKEH</sequence>
<proteinExistence type="predicted"/>
<name>L8JX16_9BACT</name>
<keyword evidence="3" id="KW-1185">Reference proteome</keyword>
<evidence type="ECO:0000313" key="3">
    <source>
        <dbReference type="Proteomes" id="UP000011135"/>
    </source>
</evidence>
<keyword evidence="1" id="KW-0472">Membrane</keyword>
<feature type="transmembrane region" description="Helical" evidence="1">
    <location>
        <begin position="12"/>
        <end position="32"/>
    </location>
</feature>
<dbReference type="AlphaFoldDB" id="L8JX16"/>
<dbReference type="RefSeq" id="WP_009577843.1">
    <property type="nucleotide sequence ID" value="NZ_AMZN01000004.1"/>
</dbReference>
<organism evidence="2 3">
    <name type="scientific">Fulvivirga imtechensis AK7</name>
    <dbReference type="NCBI Taxonomy" id="1237149"/>
    <lineage>
        <taxon>Bacteria</taxon>
        <taxon>Pseudomonadati</taxon>
        <taxon>Bacteroidota</taxon>
        <taxon>Cytophagia</taxon>
        <taxon>Cytophagales</taxon>
        <taxon>Fulvivirgaceae</taxon>
        <taxon>Fulvivirga</taxon>
    </lineage>
</organism>
<keyword evidence="1" id="KW-1133">Transmembrane helix</keyword>